<feature type="transmembrane region" description="Helical" evidence="3">
    <location>
        <begin position="118"/>
        <end position="140"/>
    </location>
</feature>
<keyword evidence="3" id="KW-0812">Transmembrane</keyword>
<sequence>MSVAMGISCFSHSPLYHSQSLSSLYTSQSVFFFSFPRNGGHSRKNRTPQACMHRVNPNDGDFFKRRVIALVGFSLLPFFQLKAQALEGLATEESETRAAEQKQKAEQTLQGDASPNPLLFLLNGLGIFSSGLLGALYAFAMKEKIANEAIIESMTNKLNEKEATIVSLEKNYESKLLNEKEERNKQLKKANEEQQSLSKQLRLANSTITGLGHELLSERRFVEDLNVQLGNLQTDLMKAEEDKKELEENLKEKLDSIEVLQEKMALLSSEIKDKEDTLCNLNSMLAAKQSELEKLNSTFEQTKDEFAAANSEIARLKLELLENKKELELKNAVVDDLNAQMSSLIVQKDDSNRKFDAIQKEFDDLKSSSEEKVAADAKLLGEKDYEIHQLKEKIDLALNEVSRNKAIVANLTQERDDLRKTLDVELNNAKNLKHELQITQEALGKSRNEVSDLAKQLQQTRNLCSDLESEGSKLQAEFSEARKSFQTSLDEAKHKSHVLVGELASAKELLKKTEAELQFVSHDLAVTTENRDSLKKELVDVYKKAENAANDLKEEKKVVASLNKELQVLEKQISKDRESRKSLEMDLEEAIKSLDEMNQNALLLSRDLEMTKSQISSLEDEKDVLYRSLAEQKQVSQEARENMEDAHNLVMRLGKERESLEKRAKKLEEELALAKGEILRLRSKINSSGSLVNDQHQKSVEAGGNAAISVKKTTTRRRRGGPQQDNS</sequence>
<dbReference type="PANTHER" id="PTHR43941">
    <property type="entry name" value="STRUCTURAL MAINTENANCE OF CHROMOSOMES PROTEIN 2"/>
    <property type="match status" value="1"/>
</dbReference>
<feature type="coiled-coil region" evidence="1">
    <location>
        <begin position="408"/>
        <end position="477"/>
    </location>
</feature>
<feature type="coiled-coil region" evidence="1">
    <location>
        <begin position="151"/>
        <end position="354"/>
    </location>
</feature>
<feature type="coiled-coil region" evidence="1">
    <location>
        <begin position="503"/>
        <end position="684"/>
    </location>
</feature>
<dbReference type="SUPFAM" id="SSF57997">
    <property type="entry name" value="Tropomyosin"/>
    <property type="match status" value="1"/>
</dbReference>
<dbReference type="Gene3D" id="1.10.287.1490">
    <property type="match status" value="1"/>
</dbReference>
<dbReference type="STRING" id="542762.A0A4S4DLM1"/>
<evidence type="ECO:0000313" key="5">
    <source>
        <dbReference type="Proteomes" id="UP000306102"/>
    </source>
</evidence>
<dbReference type="GO" id="GO:0000793">
    <property type="term" value="C:condensed chromosome"/>
    <property type="evidence" value="ECO:0007669"/>
    <property type="project" value="TreeGrafter"/>
</dbReference>
<feature type="region of interest" description="Disordered" evidence="2">
    <location>
        <begin position="686"/>
        <end position="727"/>
    </location>
</feature>
<keyword evidence="3" id="KW-1133">Transmembrane helix</keyword>
<dbReference type="GO" id="GO:0007076">
    <property type="term" value="P:mitotic chromosome condensation"/>
    <property type="evidence" value="ECO:0007669"/>
    <property type="project" value="TreeGrafter"/>
</dbReference>
<dbReference type="Proteomes" id="UP000306102">
    <property type="component" value="Unassembled WGS sequence"/>
</dbReference>
<dbReference type="GO" id="GO:0000796">
    <property type="term" value="C:condensin complex"/>
    <property type="evidence" value="ECO:0007669"/>
    <property type="project" value="TreeGrafter"/>
</dbReference>
<comment type="caution">
    <text evidence="4">The sequence shown here is derived from an EMBL/GenBank/DDBJ whole genome shotgun (WGS) entry which is preliminary data.</text>
</comment>
<keyword evidence="3" id="KW-0472">Membrane</keyword>
<proteinExistence type="predicted"/>
<gene>
    <name evidence="4" type="ORF">TEA_017296</name>
</gene>
<evidence type="ECO:0000313" key="4">
    <source>
        <dbReference type="EMBL" id="THG03843.1"/>
    </source>
</evidence>
<evidence type="ECO:0000256" key="3">
    <source>
        <dbReference type="SAM" id="Phobius"/>
    </source>
</evidence>
<accession>A0A4S4DLM1</accession>
<protein>
    <recommendedName>
        <fullName evidence="6">MAR-binding filament-like protein 1-1</fullName>
    </recommendedName>
</protein>
<organism evidence="4 5">
    <name type="scientific">Camellia sinensis var. sinensis</name>
    <name type="common">China tea</name>
    <dbReference type="NCBI Taxonomy" id="542762"/>
    <lineage>
        <taxon>Eukaryota</taxon>
        <taxon>Viridiplantae</taxon>
        <taxon>Streptophyta</taxon>
        <taxon>Embryophyta</taxon>
        <taxon>Tracheophyta</taxon>
        <taxon>Spermatophyta</taxon>
        <taxon>Magnoliopsida</taxon>
        <taxon>eudicotyledons</taxon>
        <taxon>Gunneridae</taxon>
        <taxon>Pentapetalae</taxon>
        <taxon>asterids</taxon>
        <taxon>Ericales</taxon>
        <taxon>Theaceae</taxon>
        <taxon>Camellia</taxon>
    </lineage>
</organism>
<dbReference type="EMBL" id="SDRB02010864">
    <property type="protein sequence ID" value="THG03843.1"/>
    <property type="molecule type" value="Genomic_DNA"/>
</dbReference>
<reference evidence="4 5" key="1">
    <citation type="journal article" date="2018" name="Proc. Natl. Acad. Sci. U.S.A.">
        <title>Draft genome sequence of Camellia sinensis var. sinensis provides insights into the evolution of the tea genome and tea quality.</title>
        <authorList>
            <person name="Wei C."/>
            <person name="Yang H."/>
            <person name="Wang S."/>
            <person name="Zhao J."/>
            <person name="Liu C."/>
            <person name="Gao L."/>
            <person name="Xia E."/>
            <person name="Lu Y."/>
            <person name="Tai Y."/>
            <person name="She G."/>
            <person name="Sun J."/>
            <person name="Cao H."/>
            <person name="Tong W."/>
            <person name="Gao Q."/>
            <person name="Li Y."/>
            <person name="Deng W."/>
            <person name="Jiang X."/>
            <person name="Wang W."/>
            <person name="Chen Q."/>
            <person name="Zhang S."/>
            <person name="Li H."/>
            <person name="Wu J."/>
            <person name="Wang P."/>
            <person name="Li P."/>
            <person name="Shi C."/>
            <person name="Zheng F."/>
            <person name="Jian J."/>
            <person name="Huang B."/>
            <person name="Shan D."/>
            <person name="Shi M."/>
            <person name="Fang C."/>
            <person name="Yue Y."/>
            <person name="Li F."/>
            <person name="Li D."/>
            <person name="Wei S."/>
            <person name="Han B."/>
            <person name="Jiang C."/>
            <person name="Yin Y."/>
            <person name="Xia T."/>
            <person name="Zhang Z."/>
            <person name="Bennetzen J.L."/>
            <person name="Zhao S."/>
            <person name="Wan X."/>
        </authorList>
    </citation>
    <scope>NUCLEOTIDE SEQUENCE [LARGE SCALE GENOMIC DNA]</scope>
    <source>
        <strain evidence="5">cv. Shuchazao</strain>
        <tissue evidence="4">Leaf</tissue>
    </source>
</reference>
<keyword evidence="5" id="KW-1185">Reference proteome</keyword>
<dbReference type="PANTHER" id="PTHR43941:SF5">
    <property type="entry name" value="ELKS_RAB6-INTERACTING_CAST FAMILY PROTEIN"/>
    <property type="match status" value="1"/>
</dbReference>
<dbReference type="AlphaFoldDB" id="A0A4S4DLM1"/>
<evidence type="ECO:0008006" key="6">
    <source>
        <dbReference type="Google" id="ProtNLM"/>
    </source>
</evidence>
<dbReference type="GO" id="GO:0003682">
    <property type="term" value="F:chromatin binding"/>
    <property type="evidence" value="ECO:0007669"/>
    <property type="project" value="TreeGrafter"/>
</dbReference>
<evidence type="ECO:0000256" key="1">
    <source>
        <dbReference type="SAM" id="Coils"/>
    </source>
</evidence>
<keyword evidence="1" id="KW-0175">Coiled coil</keyword>
<dbReference type="GO" id="GO:0000785">
    <property type="term" value="C:chromatin"/>
    <property type="evidence" value="ECO:0007669"/>
    <property type="project" value="TreeGrafter"/>
</dbReference>
<name>A0A4S4DLM1_CAMSN</name>
<evidence type="ECO:0000256" key="2">
    <source>
        <dbReference type="SAM" id="MobiDB-lite"/>
    </source>
</evidence>